<dbReference type="SUPFAM" id="SSF56399">
    <property type="entry name" value="ADP-ribosylation"/>
    <property type="match status" value="1"/>
</dbReference>
<gene>
    <name evidence="3" type="ORF">XAT740_LOCUS356</name>
</gene>
<name>A0A813P642_ADIRI</name>
<evidence type="ECO:0000313" key="3">
    <source>
        <dbReference type="EMBL" id="CAF0749817.1"/>
    </source>
</evidence>
<comment type="caution">
    <text evidence="3">The sequence shown here is derived from an EMBL/GenBank/DDBJ whole genome shotgun (WGS) entry which is preliminary data.</text>
</comment>
<keyword evidence="1" id="KW-0677">Repeat</keyword>
<evidence type="ECO:0000256" key="2">
    <source>
        <dbReference type="ARBA" id="ARBA00022803"/>
    </source>
</evidence>
<dbReference type="EMBL" id="CAJNOR010000010">
    <property type="protein sequence ID" value="CAF0749817.1"/>
    <property type="molecule type" value="Genomic_DNA"/>
</dbReference>
<dbReference type="Gene3D" id="1.25.40.10">
    <property type="entry name" value="Tetratricopeptide repeat domain"/>
    <property type="match status" value="2"/>
</dbReference>
<accession>A0A813P642</accession>
<organism evidence="3 4">
    <name type="scientific">Adineta ricciae</name>
    <name type="common">Rotifer</name>
    <dbReference type="NCBI Taxonomy" id="249248"/>
    <lineage>
        <taxon>Eukaryota</taxon>
        <taxon>Metazoa</taxon>
        <taxon>Spiralia</taxon>
        <taxon>Gnathifera</taxon>
        <taxon>Rotifera</taxon>
        <taxon>Eurotatoria</taxon>
        <taxon>Bdelloidea</taxon>
        <taxon>Adinetida</taxon>
        <taxon>Adinetidae</taxon>
        <taxon>Adineta</taxon>
    </lineage>
</organism>
<sequence>MLDKSLGGYVTINSFFSTSFDYNRARSFVMNEVRTNEMQRVLFEIDADPQLKNIQPFADISSISYYSEEREVLFMIGSIFRLVDIEQNDGERFWIVRIRLSSLNDYHLEGLLQRTNNKRKNLVDFATILNNMDKLDDAERYYQQSFNEDCQDEKDLCACCCGLGSSAKQKGDYDLSLKYYLKSFEIKMKKFKLNEKNSYKQALQIFQRVNVEDQSSIAMCLNNIGFISDKQQKYSQALSIWEKRLSIDYNHVGSVHTNIELTYRRLCQYDLAFCHT</sequence>
<dbReference type="AlphaFoldDB" id="A0A813P642"/>
<dbReference type="PANTHER" id="PTHR45641:SF19">
    <property type="entry name" value="NEPHROCYSTIN-3"/>
    <property type="match status" value="1"/>
</dbReference>
<keyword evidence="4" id="KW-1185">Reference proteome</keyword>
<evidence type="ECO:0000313" key="4">
    <source>
        <dbReference type="Proteomes" id="UP000663828"/>
    </source>
</evidence>
<dbReference type="InterPro" id="IPR011990">
    <property type="entry name" value="TPR-like_helical_dom_sf"/>
</dbReference>
<dbReference type="Gene3D" id="3.90.176.10">
    <property type="entry name" value="Toxin ADP-ribosyltransferase, Chain A, domain 1"/>
    <property type="match status" value="1"/>
</dbReference>
<dbReference type="PANTHER" id="PTHR45641">
    <property type="entry name" value="TETRATRICOPEPTIDE REPEAT PROTEIN (AFU_ORTHOLOGUE AFUA_6G03870)"/>
    <property type="match status" value="1"/>
</dbReference>
<evidence type="ECO:0000256" key="1">
    <source>
        <dbReference type="ARBA" id="ARBA00022737"/>
    </source>
</evidence>
<keyword evidence="2" id="KW-0802">TPR repeat</keyword>
<reference evidence="3" key="1">
    <citation type="submission" date="2021-02" db="EMBL/GenBank/DDBJ databases">
        <authorList>
            <person name="Nowell W R."/>
        </authorList>
    </citation>
    <scope>NUCLEOTIDE SEQUENCE</scope>
</reference>
<dbReference type="PROSITE" id="PS51996">
    <property type="entry name" value="TR_MART"/>
    <property type="match status" value="1"/>
</dbReference>
<dbReference type="Proteomes" id="UP000663828">
    <property type="component" value="Unassembled WGS sequence"/>
</dbReference>
<dbReference type="Pfam" id="PF13181">
    <property type="entry name" value="TPR_8"/>
    <property type="match status" value="1"/>
</dbReference>
<dbReference type="InterPro" id="IPR019734">
    <property type="entry name" value="TPR_rpt"/>
</dbReference>
<proteinExistence type="predicted"/>
<dbReference type="SUPFAM" id="SSF48452">
    <property type="entry name" value="TPR-like"/>
    <property type="match status" value="1"/>
</dbReference>
<protein>
    <submittedName>
        <fullName evidence="3">Uncharacterized protein</fullName>
    </submittedName>
</protein>
<dbReference type="SMART" id="SM00028">
    <property type="entry name" value="TPR"/>
    <property type="match status" value="2"/>
</dbReference>